<keyword evidence="2" id="KW-1185">Reference proteome</keyword>
<sequence>MKWMTSTWSSLCLPHISKHLSDAFRKSASFVISTSASLINIYYVLSPGEILSTPVASVYQQMVEQMQDVITPNTALLYPLPRKQFLAESWVTSGKLLVILESSILGEGILKLDFQKDFEIVSKYLANGGRVLLFLNTFGVCSQSSQSLAHYAKSTNDCVLSLPKGNDLSWTWMYKNSVLVGGYHLKEEISNLNEVNECQPTVAVLTTDCLRSSSNNLKSALNLLGIQCVSIVNGRKDKGERLLPTAHVPSENILYSFSTDSSKLKIVEFLTDECVKRNYKEEIVHCSNVSHLPAGFNWTDYFSNLHTEHLGRLVIWAYSIPSSWEFCQRFFEKIPPNSGLLVCSDIQTNGKGRGENKWISPVGQAAFTFHLTLSNFIDRMFMNYVTCMQHIIALSIVLACRHLIAEHLEKISCETKFSDISEEFLVNLQYNGPKILVKWPNDIYVVEDYDDNGEDTNLKPFQFNIIGKLAGVLVRCHLVDSNHAEFLIGCGINAFNEMPTICLEQILAHSHPCNAKPKFTTAKLISLVVSYMERIMTKIHNSDETYNLQWALRLYTRCWIHTNQKVGLQVNSTVSTNNAGDLSEDNYRIVGLDAYGYLLIEDTRTGVEHSLHPDGNSMDMMRGLIIAK</sequence>
<evidence type="ECO:0000313" key="2">
    <source>
        <dbReference type="Proteomes" id="UP000050795"/>
    </source>
</evidence>
<reference evidence="2" key="1">
    <citation type="submission" date="2022-06" db="EMBL/GenBank/DDBJ databases">
        <authorList>
            <person name="Berger JAMES D."/>
            <person name="Berger JAMES D."/>
        </authorList>
    </citation>
    <scope>NUCLEOTIDE SEQUENCE [LARGE SCALE GENOMIC DNA]</scope>
</reference>
<protein>
    <recommendedName>
        <fullName evidence="1">BPL/LPL catalytic domain-containing protein</fullName>
    </recommendedName>
</protein>
<dbReference type="AlphaFoldDB" id="A0AA85KC76"/>
<organism evidence="2 3">
    <name type="scientific">Trichobilharzia regenti</name>
    <name type="common">Nasal bird schistosome</name>
    <dbReference type="NCBI Taxonomy" id="157069"/>
    <lineage>
        <taxon>Eukaryota</taxon>
        <taxon>Metazoa</taxon>
        <taxon>Spiralia</taxon>
        <taxon>Lophotrochozoa</taxon>
        <taxon>Platyhelminthes</taxon>
        <taxon>Trematoda</taxon>
        <taxon>Digenea</taxon>
        <taxon>Strigeidida</taxon>
        <taxon>Schistosomatoidea</taxon>
        <taxon>Schistosomatidae</taxon>
        <taxon>Trichobilharzia</taxon>
    </lineage>
</organism>
<name>A0AA85KC76_TRIRE</name>
<feature type="domain" description="BPL/LPL catalytic" evidence="1">
    <location>
        <begin position="324"/>
        <end position="493"/>
    </location>
</feature>
<dbReference type="Proteomes" id="UP000050795">
    <property type="component" value="Unassembled WGS sequence"/>
</dbReference>
<reference evidence="3" key="2">
    <citation type="submission" date="2023-11" db="UniProtKB">
        <authorList>
            <consortium name="WormBaseParasite"/>
        </authorList>
    </citation>
    <scope>IDENTIFICATION</scope>
</reference>
<dbReference type="WBParaSite" id="TREG1_8080.9">
    <property type="protein sequence ID" value="TREG1_8080.9"/>
    <property type="gene ID" value="TREG1_8080"/>
</dbReference>
<dbReference type="PANTHER" id="PTHR12835:SF5">
    <property type="entry name" value="BIOTIN--PROTEIN LIGASE"/>
    <property type="match status" value="1"/>
</dbReference>
<dbReference type="Pfam" id="PF03099">
    <property type="entry name" value="BPL_LplA_LipB"/>
    <property type="match status" value="1"/>
</dbReference>
<dbReference type="PANTHER" id="PTHR12835">
    <property type="entry name" value="BIOTIN PROTEIN LIGASE"/>
    <property type="match status" value="1"/>
</dbReference>
<accession>A0AA85KC76</accession>
<dbReference type="GO" id="GO:0004077">
    <property type="term" value="F:biotin--[biotin carboxyl-carrier protein] ligase activity"/>
    <property type="evidence" value="ECO:0007669"/>
    <property type="project" value="TreeGrafter"/>
</dbReference>
<evidence type="ECO:0000313" key="3">
    <source>
        <dbReference type="WBParaSite" id="TREG1_8080.9"/>
    </source>
</evidence>
<dbReference type="SUPFAM" id="SSF55681">
    <property type="entry name" value="Class II aaRS and biotin synthetases"/>
    <property type="match status" value="1"/>
</dbReference>
<dbReference type="InterPro" id="IPR045864">
    <property type="entry name" value="aa-tRNA-synth_II/BPL/LPL"/>
</dbReference>
<evidence type="ECO:0000259" key="1">
    <source>
        <dbReference type="Pfam" id="PF03099"/>
    </source>
</evidence>
<dbReference type="GO" id="GO:0005737">
    <property type="term" value="C:cytoplasm"/>
    <property type="evidence" value="ECO:0007669"/>
    <property type="project" value="TreeGrafter"/>
</dbReference>
<dbReference type="Gene3D" id="3.30.930.10">
    <property type="entry name" value="Bira Bifunctional Protein, Domain 2"/>
    <property type="match status" value="1"/>
</dbReference>
<proteinExistence type="predicted"/>
<dbReference type="InterPro" id="IPR004143">
    <property type="entry name" value="BPL_LPL_catalytic"/>
</dbReference>